<reference evidence="3" key="1">
    <citation type="journal article" date="2019" name="Int. J. Syst. Evol. Microbiol.">
        <title>The Global Catalogue of Microorganisms (GCM) 10K type strain sequencing project: providing services to taxonomists for standard genome sequencing and annotation.</title>
        <authorList>
            <consortium name="The Broad Institute Genomics Platform"/>
            <consortium name="The Broad Institute Genome Sequencing Center for Infectious Disease"/>
            <person name="Wu L."/>
            <person name="Ma J."/>
        </authorList>
    </citation>
    <scope>NUCLEOTIDE SEQUENCE [LARGE SCALE GENOMIC DNA]</scope>
    <source>
        <strain evidence="3">NBRC 102407</strain>
    </source>
</reference>
<dbReference type="InterPro" id="IPR032710">
    <property type="entry name" value="NTF2-like_dom_sf"/>
</dbReference>
<dbReference type="Proteomes" id="UP001157167">
    <property type="component" value="Unassembled WGS sequence"/>
</dbReference>
<dbReference type="Gene3D" id="3.10.450.50">
    <property type="match status" value="1"/>
</dbReference>
<organism evidence="2 3">
    <name type="scientific">Zoogloea oryzae</name>
    <dbReference type="NCBI Taxonomy" id="310767"/>
    <lineage>
        <taxon>Bacteria</taxon>
        <taxon>Pseudomonadati</taxon>
        <taxon>Pseudomonadota</taxon>
        <taxon>Betaproteobacteria</taxon>
        <taxon>Rhodocyclales</taxon>
        <taxon>Zoogloeaceae</taxon>
        <taxon>Zoogloea</taxon>
    </lineage>
</organism>
<dbReference type="Pfam" id="PF12680">
    <property type="entry name" value="SnoaL_2"/>
    <property type="match status" value="1"/>
</dbReference>
<evidence type="ECO:0000313" key="3">
    <source>
        <dbReference type="Proteomes" id="UP001157167"/>
    </source>
</evidence>
<feature type="domain" description="SnoaL-like" evidence="1">
    <location>
        <begin position="8"/>
        <end position="105"/>
    </location>
</feature>
<dbReference type="EMBL" id="BSPX01000022">
    <property type="protein sequence ID" value="GLT22340.1"/>
    <property type="molecule type" value="Genomic_DNA"/>
</dbReference>
<gene>
    <name evidence="2" type="ORF">GCM10007933_17990</name>
</gene>
<evidence type="ECO:0000313" key="2">
    <source>
        <dbReference type="EMBL" id="GLT22340.1"/>
    </source>
</evidence>
<dbReference type="SUPFAM" id="SSF54427">
    <property type="entry name" value="NTF2-like"/>
    <property type="match status" value="1"/>
</dbReference>
<comment type="caution">
    <text evidence="2">The sequence shown here is derived from an EMBL/GenBank/DDBJ whole genome shotgun (WGS) entry which is preliminary data.</text>
</comment>
<evidence type="ECO:0000259" key="1">
    <source>
        <dbReference type="Pfam" id="PF12680"/>
    </source>
</evidence>
<protein>
    <recommendedName>
        <fullName evidence="1">SnoaL-like domain-containing protein</fullName>
    </recommendedName>
</protein>
<keyword evidence="3" id="KW-1185">Reference proteome</keyword>
<sequence length="138" mass="15975">MSLNALIAFYESLTEESVVRLPAFYAEDATFTDPFNDVRGVPAIQRIFRHMFRQVETPRFVVLEKVADADGAVLVWAFHFRFRRSGPEQVIQGVSHLKFDDDGRVNFHRDYWDAASELYMKLPGISLLLRLLRRKLAA</sequence>
<name>A0ABQ6FCV2_9RHOO</name>
<dbReference type="InterPro" id="IPR037401">
    <property type="entry name" value="SnoaL-like"/>
</dbReference>
<accession>A0ABQ6FCV2</accession>
<dbReference type="RefSeq" id="WP_284187658.1">
    <property type="nucleotide sequence ID" value="NZ_BSPX01000022.1"/>
</dbReference>
<proteinExistence type="predicted"/>